<gene>
    <name evidence="13" type="primary">asnB</name>
    <name evidence="13" type="ORF">K8V20_03050</name>
</gene>
<dbReference type="PANTHER" id="PTHR43284">
    <property type="entry name" value="ASPARAGINE SYNTHETASE (GLUTAMINE-HYDROLYZING)"/>
    <property type="match status" value="1"/>
</dbReference>
<evidence type="ECO:0000256" key="11">
    <source>
        <dbReference type="PIRSR" id="PIRSR001589-3"/>
    </source>
</evidence>
<keyword evidence="6 9" id="KW-0061">Asparagine biosynthesis</keyword>
<dbReference type="InterPro" id="IPR006426">
    <property type="entry name" value="Asn_synth_AEB"/>
</dbReference>
<evidence type="ECO:0000256" key="5">
    <source>
        <dbReference type="ARBA" id="ARBA00022840"/>
    </source>
</evidence>
<keyword evidence="9" id="KW-0028">Amino-acid biosynthesis</keyword>
<evidence type="ECO:0000256" key="10">
    <source>
        <dbReference type="PIRSR" id="PIRSR001589-2"/>
    </source>
</evidence>
<dbReference type="Pfam" id="PF00733">
    <property type="entry name" value="Asn_synthase"/>
    <property type="match status" value="1"/>
</dbReference>
<dbReference type="GO" id="GO:0006529">
    <property type="term" value="P:asparagine biosynthetic process"/>
    <property type="evidence" value="ECO:0007669"/>
    <property type="project" value="UniProtKB-KW"/>
</dbReference>
<feature type="site" description="Important for beta-aspartyl-AMP intermediate formation" evidence="11">
    <location>
        <position position="362"/>
    </location>
</feature>
<dbReference type="GO" id="GO:0005829">
    <property type="term" value="C:cytosol"/>
    <property type="evidence" value="ECO:0007669"/>
    <property type="project" value="TreeGrafter"/>
</dbReference>
<sequence length="615" mass="70116">MCGIVGFAENYHDPSQARRTVQAMAELIRHRGPDGEGLYADARAALGHRRLSIIDLEGGGQPMFNEDGSLVVIFNGEIYNYRELARQLSAAGHRFATHSDTEVLLHGWEQWGQALPGKLRGMFAFVLWDTKAGTIFGARDLFGIKPLYYYQRGELLLFASEIKAFLAHPGFVKRFNEDRLPDYLSMEYLPGNETLFTGVYELLPGHSFIWREGKLSLHRYGKIRYRVRHDRTLDEWAEDIDRAFTGSVAAHKIADVEVGCFLSGGVDSSLTACKAAGQQSRLQCFSVGYAEQAYSELPAARQAAEALGVPCTETTVDAGDFFAANRAIQWYLDEPMPNPAEVPLYFLCKSARQRVKVVLSGEGADELFGGYPLYCQGVHMAAWQRLPRGLRRLLARCAPGCGFLRRGAQSRWQRCARANYVFATPEERDRYLKRRYDSRTPARRFKPYFDKVRGLDEPTALQWVDLHTWLPRDILRKADRMSMAHSLELRVPFLDREVLAVAMELPRPFRCTRRKTKVALRAAAGRSLPPELARRKKRGFPVPLADWLRQDPYYAMVREAFSGAVAERFFDTRALCTLLDDHRAGKVNAMTKIWSFYCFLVWYQLYFVDPQPPKF</sequence>
<feature type="active site" description="For GATase activity" evidence="9">
    <location>
        <position position="2"/>
    </location>
</feature>
<dbReference type="NCBIfam" id="TIGR01536">
    <property type="entry name" value="asn_synth_AEB"/>
    <property type="match status" value="1"/>
</dbReference>
<reference evidence="13" key="1">
    <citation type="journal article" date="2021" name="PeerJ">
        <title>Extensive microbial diversity within the chicken gut microbiome revealed by metagenomics and culture.</title>
        <authorList>
            <person name="Gilroy R."/>
            <person name="Ravi A."/>
            <person name="Getino M."/>
            <person name="Pursley I."/>
            <person name="Horton D.L."/>
            <person name="Alikhan N.F."/>
            <person name="Baker D."/>
            <person name="Gharbi K."/>
            <person name="Hall N."/>
            <person name="Watson M."/>
            <person name="Adriaenssens E.M."/>
            <person name="Foster-Nyarko E."/>
            <person name="Jarju S."/>
            <person name="Secka A."/>
            <person name="Antonio M."/>
            <person name="Oren A."/>
            <person name="Chaudhuri R.R."/>
            <person name="La Ragione R."/>
            <person name="Hildebrand F."/>
            <person name="Pallen M.J."/>
        </authorList>
    </citation>
    <scope>NUCLEOTIDE SEQUENCE</scope>
    <source>
        <strain evidence="13">ChiBcec21-2208</strain>
    </source>
</reference>
<dbReference type="InterPro" id="IPR017932">
    <property type="entry name" value="GATase_2_dom"/>
</dbReference>
<dbReference type="CDD" id="cd01991">
    <property type="entry name" value="Asn_synthase_B_C"/>
    <property type="match status" value="1"/>
</dbReference>
<comment type="pathway">
    <text evidence="1">Amino-acid biosynthesis; L-asparagine biosynthesis; L-asparagine from L-aspartate (L-Gln route): step 1/1.</text>
</comment>
<dbReference type="InterPro" id="IPR001962">
    <property type="entry name" value="Asn_synthase"/>
</dbReference>
<comment type="catalytic activity">
    <reaction evidence="8">
        <text>L-aspartate + L-glutamine + ATP + H2O = L-asparagine + L-glutamate + AMP + diphosphate + H(+)</text>
        <dbReference type="Rhea" id="RHEA:12228"/>
        <dbReference type="ChEBI" id="CHEBI:15377"/>
        <dbReference type="ChEBI" id="CHEBI:15378"/>
        <dbReference type="ChEBI" id="CHEBI:29985"/>
        <dbReference type="ChEBI" id="CHEBI:29991"/>
        <dbReference type="ChEBI" id="CHEBI:30616"/>
        <dbReference type="ChEBI" id="CHEBI:33019"/>
        <dbReference type="ChEBI" id="CHEBI:58048"/>
        <dbReference type="ChEBI" id="CHEBI:58359"/>
        <dbReference type="ChEBI" id="CHEBI:456215"/>
        <dbReference type="EC" id="6.3.5.4"/>
    </reaction>
</comment>
<evidence type="ECO:0000256" key="2">
    <source>
        <dbReference type="ARBA" id="ARBA00005752"/>
    </source>
</evidence>
<name>A0A921IKU1_9FIRM</name>
<dbReference type="EMBL" id="DYVE01000079">
    <property type="protein sequence ID" value="HJG27608.1"/>
    <property type="molecule type" value="Genomic_DNA"/>
</dbReference>
<proteinExistence type="inferred from homology"/>
<dbReference type="AlphaFoldDB" id="A0A921IKU1"/>
<dbReference type="CDD" id="cd00712">
    <property type="entry name" value="AsnB"/>
    <property type="match status" value="1"/>
</dbReference>
<feature type="binding site" evidence="10">
    <location>
        <begin position="360"/>
        <end position="361"/>
    </location>
    <ligand>
        <name>ATP</name>
        <dbReference type="ChEBI" id="CHEBI:30616"/>
    </ligand>
</feature>
<comment type="similarity">
    <text evidence="2">Belongs to the asparagine synthetase family.</text>
</comment>
<keyword evidence="4 10" id="KW-0547">Nucleotide-binding</keyword>
<comment type="caution">
    <text evidence="13">The sequence shown here is derived from an EMBL/GenBank/DDBJ whole genome shotgun (WGS) entry which is preliminary data.</text>
</comment>
<accession>A0A921IKU1</accession>
<dbReference type="InterPro" id="IPR033738">
    <property type="entry name" value="AsnB_N"/>
</dbReference>
<dbReference type="Pfam" id="PF13537">
    <property type="entry name" value="GATase_7"/>
    <property type="match status" value="1"/>
</dbReference>
<dbReference type="PANTHER" id="PTHR43284:SF1">
    <property type="entry name" value="ASPARAGINE SYNTHETASE"/>
    <property type="match status" value="1"/>
</dbReference>
<dbReference type="InterPro" id="IPR014729">
    <property type="entry name" value="Rossmann-like_a/b/a_fold"/>
</dbReference>
<feature type="domain" description="Glutamine amidotransferase type-2" evidence="12">
    <location>
        <begin position="2"/>
        <end position="213"/>
    </location>
</feature>
<evidence type="ECO:0000256" key="4">
    <source>
        <dbReference type="ARBA" id="ARBA00022741"/>
    </source>
</evidence>
<dbReference type="InterPro" id="IPR029055">
    <property type="entry name" value="Ntn_hydrolases_N"/>
</dbReference>
<dbReference type="InterPro" id="IPR051786">
    <property type="entry name" value="ASN_synthetase/amidase"/>
</dbReference>
<evidence type="ECO:0000256" key="6">
    <source>
        <dbReference type="ARBA" id="ARBA00022888"/>
    </source>
</evidence>
<evidence type="ECO:0000256" key="8">
    <source>
        <dbReference type="ARBA" id="ARBA00048741"/>
    </source>
</evidence>
<organism evidence="13 14">
    <name type="scientific">Subdoligranulum variabile</name>
    <dbReference type="NCBI Taxonomy" id="214851"/>
    <lineage>
        <taxon>Bacteria</taxon>
        <taxon>Bacillati</taxon>
        <taxon>Bacillota</taxon>
        <taxon>Clostridia</taxon>
        <taxon>Eubacteriales</taxon>
        <taxon>Oscillospiraceae</taxon>
        <taxon>Subdoligranulum</taxon>
    </lineage>
</organism>
<dbReference type="Gene3D" id="3.40.50.620">
    <property type="entry name" value="HUPs"/>
    <property type="match status" value="1"/>
</dbReference>
<feature type="binding site" evidence="10">
    <location>
        <position position="100"/>
    </location>
    <ligand>
        <name>L-glutamine</name>
        <dbReference type="ChEBI" id="CHEBI:58359"/>
    </ligand>
</feature>
<evidence type="ECO:0000256" key="9">
    <source>
        <dbReference type="PIRSR" id="PIRSR001589-1"/>
    </source>
</evidence>
<dbReference type="EC" id="6.3.5.4" evidence="3"/>
<dbReference type="PROSITE" id="PS51278">
    <property type="entry name" value="GATASE_TYPE_2"/>
    <property type="match status" value="1"/>
</dbReference>
<dbReference type="Proteomes" id="UP000782880">
    <property type="component" value="Unassembled WGS sequence"/>
</dbReference>
<evidence type="ECO:0000256" key="7">
    <source>
        <dbReference type="ARBA" id="ARBA00022962"/>
    </source>
</evidence>
<evidence type="ECO:0000313" key="14">
    <source>
        <dbReference type="Proteomes" id="UP000782880"/>
    </source>
</evidence>
<feature type="binding site" evidence="10">
    <location>
        <position position="287"/>
    </location>
    <ligand>
        <name>ATP</name>
        <dbReference type="ChEBI" id="CHEBI:30616"/>
    </ligand>
</feature>
<dbReference type="SUPFAM" id="SSF56235">
    <property type="entry name" value="N-terminal nucleophile aminohydrolases (Ntn hydrolases)"/>
    <property type="match status" value="1"/>
</dbReference>
<evidence type="ECO:0000259" key="12">
    <source>
        <dbReference type="PROSITE" id="PS51278"/>
    </source>
</evidence>
<keyword evidence="13" id="KW-0436">Ligase</keyword>
<dbReference type="GO" id="GO:0005524">
    <property type="term" value="F:ATP binding"/>
    <property type="evidence" value="ECO:0007669"/>
    <property type="project" value="UniProtKB-KW"/>
</dbReference>
<dbReference type="GO" id="GO:0004066">
    <property type="term" value="F:asparagine synthase (glutamine-hydrolyzing) activity"/>
    <property type="evidence" value="ECO:0007669"/>
    <property type="project" value="UniProtKB-EC"/>
</dbReference>
<keyword evidence="7 9" id="KW-0315">Glutamine amidotransferase</keyword>
<keyword evidence="5 10" id="KW-0067">ATP-binding</keyword>
<evidence type="ECO:0000256" key="1">
    <source>
        <dbReference type="ARBA" id="ARBA00005187"/>
    </source>
</evidence>
<reference evidence="13" key="2">
    <citation type="submission" date="2021-09" db="EMBL/GenBank/DDBJ databases">
        <authorList>
            <person name="Gilroy R."/>
        </authorList>
    </citation>
    <scope>NUCLEOTIDE SEQUENCE</scope>
    <source>
        <strain evidence="13">ChiBcec21-2208</strain>
    </source>
</reference>
<protein>
    <recommendedName>
        <fullName evidence="3">asparagine synthase (glutamine-hydrolyzing)</fullName>
        <ecNumber evidence="3">6.3.5.4</ecNumber>
    </recommendedName>
</protein>
<evidence type="ECO:0000313" key="13">
    <source>
        <dbReference type="EMBL" id="HJG27608.1"/>
    </source>
</evidence>
<dbReference type="Gene3D" id="3.60.20.10">
    <property type="entry name" value="Glutamine Phosphoribosylpyrophosphate, subunit 1, domain 1"/>
    <property type="match status" value="1"/>
</dbReference>
<evidence type="ECO:0000256" key="3">
    <source>
        <dbReference type="ARBA" id="ARBA00012737"/>
    </source>
</evidence>
<dbReference type="PIRSF" id="PIRSF001589">
    <property type="entry name" value="Asn_synthetase_glu-h"/>
    <property type="match status" value="1"/>
</dbReference>
<dbReference type="SUPFAM" id="SSF52402">
    <property type="entry name" value="Adenine nucleotide alpha hydrolases-like"/>
    <property type="match status" value="1"/>
</dbReference>